<dbReference type="InterPro" id="IPR003251">
    <property type="entry name" value="Rr_diiron-bd_dom"/>
</dbReference>
<dbReference type="Pfam" id="PF02915">
    <property type="entry name" value="Rubrerythrin"/>
    <property type="match status" value="1"/>
</dbReference>
<dbReference type="GO" id="GO:0016491">
    <property type="term" value="F:oxidoreductase activity"/>
    <property type="evidence" value="ECO:0007669"/>
    <property type="project" value="InterPro"/>
</dbReference>
<evidence type="ECO:0000313" key="2">
    <source>
        <dbReference type="EMBL" id="PIU40957.1"/>
    </source>
</evidence>
<feature type="domain" description="Rubrerythrin diiron-binding" evidence="1">
    <location>
        <begin position="14"/>
        <end position="134"/>
    </location>
</feature>
<evidence type="ECO:0000313" key="3">
    <source>
        <dbReference type="Proteomes" id="UP000230052"/>
    </source>
</evidence>
<proteinExistence type="predicted"/>
<name>A0A2J0L369_9BACT</name>
<sequence length="166" mass="19614">MEKQLPEKYLIAKLKEAIKAEKIAGCFYGYISDSIKDNRIKDKFKSFAKEEAVEHKNLLNERLRLLTGKMYDPDVSRLDSDIKSNRFSIICALRKAKSSEKKAIKFYEKAKTQDSDKYRAMYEDILENEKNHWLYLDQEMIFIKKETQNKEEAGHGLFSFLRDILK</sequence>
<dbReference type="EMBL" id="PEWV01000074">
    <property type="protein sequence ID" value="PIU40957.1"/>
    <property type="molecule type" value="Genomic_DNA"/>
</dbReference>
<dbReference type="InterPro" id="IPR009078">
    <property type="entry name" value="Ferritin-like_SF"/>
</dbReference>
<reference evidence="2 3" key="1">
    <citation type="submission" date="2017-09" db="EMBL/GenBank/DDBJ databases">
        <title>Depth-based differentiation of microbial function through sediment-hosted aquifers and enrichment of novel symbionts in the deep terrestrial subsurface.</title>
        <authorList>
            <person name="Probst A.J."/>
            <person name="Ladd B."/>
            <person name="Jarett J.K."/>
            <person name="Geller-Mcgrath D.E."/>
            <person name="Sieber C.M."/>
            <person name="Emerson J.B."/>
            <person name="Anantharaman K."/>
            <person name="Thomas B.C."/>
            <person name="Malmstrom R."/>
            <person name="Stieglmeier M."/>
            <person name="Klingl A."/>
            <person name="Woyke T."/>
            <person name="Ryan C.M."/>
            <person name="Banfield J.F."/>
        </authorList>
    </citation>
    <scope>NUCLEOTIDE SEQUENCE [LARGE SCALE GENOMIC DNA]</scope>
    <source>
        <strain evidence="2">CG07_land_8_20_14_0_80_42_15</strain>
    </source>
</reference>
<gene>
    <name evidence="2" type="ORF">COS99_07785</name>
</gene>
<dbReference type="GO" id="GO:0046872">
    <property type="term" value="F:metal ion binding"/>
    <property type="evidence" value="ECO:0007669"/>
    <property type="project" value="InterPro"/>
</dbReference>
<dbReference type="AlphaFoldDB" id="A0A2J0L369"/>
<dbReference type="Proteomes" id="UP000230052">
    <property type="component" value="Unassembled WGS sequence"/>
</dbReference>
<comment type="caution">
    <text evidence="2">The sequence shown here is derived from an EMBL/GenBank/DDBJ whole genome shotgun (WGS) entry which is preliminary data.</text>
</comment>
<dbReference type="SUPFAM" id="SSF47240">
    <property type="entry name" value="Ferritin-like"/>
    <property type="match status" value="1"/>
</dbReference>
<protein>
    <recommendedName>
        <fullName evidence="1">Rubrerythrin diiron-binding domain-containing protein</fullName>
    </recommendedName>
</protein>
<dbReference type="Gene3D" id="1.20.1260.10">
    <property type="match status" value="1"/>
</dbReference>
<accession>A0A2J0L369</accession>
<evidence type="ECO:0000259" key="1">
    <source>
        <dbReference type="Pfam" id="PF02915"/>
    </source>
</evidence>
<dbReference type="InterPro" id="IPR012347">
    <property type="entry name" value="Ferritin-like"/>
</dbReference>
<organism evidence="2 3">
    <name type="scientific">Candidatus Aquitaenariimonas noxiae</name>
    <dbReference type="NCBI Taxonomy" id="1974741"/>
    <lineage>
        <taxon>Bacteria</taxon>
        <taxon>Pseudomonadati</taxon>
        <taxon>Candidatus Omnitrophota</taxon>
        <taxon>Candidatus Aquitaenariimonas</taxon>
    </lineage>
</organism>